<dbReference type="Proteomes" id="UP001150603">
    <property type="component" value="Unassembled WGS sequence"/>
</dbReference>
<gene>
    <name evidence="1" type="primary">TAD2</name>
    <name evidence="1" type="ORF">FBU59_003354</name>
</gene>
<reference evidence="1" key="1">
    <citation type="submission" date="2022-07" db="EMBL/GenBank/DDBJ databases">
        <title>Phylogenomic reconstructions and comparative analyses of Kickxellomycotina fungi.</title>
        <authorList>
            <person name="Reynolds N.K."/>
            <person name="Stajich J.E."/>
            <person name="Barry K."/>
            <person name="Grigoriev I.V."/>
            <person name="Crous P."/>
            <person name="Smith M.E."/>
        </authorList>
    </citation>
    <scope>NUCLEOTIDE SEQUENCE</scope>
    <source>
        <strain evidence="1">NRRL 5244</strain>
    </source>
</reference>
<name>A0ACC1J8R1_9FUNG</name>
<protein>
    <submittedName>
        <fullName evidence="1">tRNA(Adenine34) deaminase</fullName>
    </submittedName>
</protein>
<sequence length="185" mass="20448">MSGPDDTATREQRLKFMTEALDMAEEALQTSEVPVGCVFVHSGKVVGRGRNETNETKNGTRHAEIVAIDRMLASGFQLEDFQQTDLYVTVEPCIMCASALRQVKIRSVVYGCGNDRFGGCDSVLNVNTDEGLDGTCYTAESGLFRDEAILMLRKFYVRENTNAPQPRKKANRVLKTGDLEIDPSS</sequence>
<organism evidence="1 2">
    <name type="scientific">Linderina macrospora</name>
    <dbReference type="NCBI Taxonomy" id="4868"/>
    <lineage>
        <taxon>Eukaryota</taxon>
        <taxon>Fungi</taxon>
        <taxon>Fungi incertae sedis</taxon>
        <taxon>Zoopagomycota</taxon>
        <taxon>Kickxellomycotina</taxon>
        <taxon>Kickxellomycetes</taxon>
        <taxon>Kickxellales</taxon>
        <taxon>Kickxellaceae</taxon>
        <taxon>Linderina</taxon>
    </lineage>
</organism>
<evidence type="ECO:0000313" key="1">
    <source>
        <dbReference type="EMBL" id="KAJ1941944.1"/>
    </source>
</evidence>
<dbReference type="EMBL" id="JANBPW010002108">
    <property type="protein sequence ID" value="KAJ1941944.1"/>
    <property type="molecule type" value="Genomic_DNA"/>
</dbReference>
<evidence type="ECO:0000313" key="2">
    <source>
        <dbReference type="Proteomes" id="UP001150603"/>
    </source>
</evidence>
<comment type="caution">
    <text evidence="1">The sequence shown here is derived from an EMBL/GenBank/DDBJ whole genome shotgun (WGS) entry which is preliminary data.</text>
</comment>
<accession>A0ACC1J8R1</accession>
<keyword evidence="2" id="KW-1185">Reference proteome</keyword>
<proteinExistence type="predicted"/>